<feature type="repeat" description="WD" evidence="3">
    <location>
        <begin position="99"/>
        <end position="133"/>
    </location>
</feature>
<dbReference type="InterPro" id="IPR015943">
    <property type="entry name" value="WD40/YVTN_repeat-like_dom_sf"/>
</dbReference>
<evidence type="ECO:0000256" key="1">
    <source>
        <dbReference type="ARBA" id="ARBA00022574"/>
    </source>
</evidence>
<dbReference type="PANTHER" id="PTHR19848:SF8">
    <property type="entry name" value="F-BOX AND WD REPEAT DOMAIN CONTAINING 7"/>
    <property type="match status" value="1"/>
</dbReference>
<dbReference type="Proteomes" id="UP001239213">
    <property type="component" value="Unassembled WGS sequence"/>
</dbReference>
<accession>A0AAI9Y6J5</accession>
<reference evidence="4" key="1">
    <citation type="submission" date="2016-11" db="EMBL/GenBank/DDBJ databases">
        <title>The genome sequence of Colletotrichum cuscutae.</title>
        <authorList>
            <person name="Baroncelli R."/>
        </authorList>
    </citation>
    <scope>NUCLEOTIDE SEQUENCE</scope>
    <source>
        <strain evidence="4">IMI 304802</strain>
    </source>
</reference>
<dbReference type="Gene3D" id="2.130.10.10">
    <property type="entry name" value="YVTN repeat-like/Quinoprotein amine dehydrogenase"/>
    <property type="match status" value="2"/>
</dbReference>
<sequence length="500" mass="56568">MCAARTIECHPEQGEDQQIIYSGFSMYRQGVTYCGSSIAERRTGNSVLKIKYEEPNRPEWTDVSVYMDISVDKRFLAAGSRCDIRVWNTSTRALTWVMSDSHMDEIYSICFSPDAQRIISASYASTIKVWDLSIIGEAVPNFPDDDARNLVCADEDHFAAYYPEMKKIRLWGRRPNIPESRFYEELVSAIALSQDNQQLALTTFNKTTITIWNISTRAITIKVCGRTEHICFDAHDEVADDDYVERQRKRSKRMPEVDSLTFGNASQLFSSLGGLIKIWKTSNGSCSHTIASGHSFATDITFSSQGQRFACLASDGQGIWKGVIQVWDVVTKQCISTLSLEQPSVYSIRSLSFSADMQQHAFSVHHVIRSYPFHLVGILLWDLKSGSLIRTLISDKIPFIEVRFDTRFVNRLHTEYGFIDISNSLGASSSDSIHAGSRISGEDLEQTLDSERSEAMPSFRGYGLSRDQEWIVHFRRSDSNVDDNNPGIDGLNPVRMYFTE</sequence>
<dbReference type="SUPFAM" id="SSF50978">
    <property type="entry name" value="WD40 repeat-like"/>
    <property type="match status" value="1"/>
</dbReference>
<dbReference type="InterPro" id="IPR036322">
    <property type="entry name" value="WD40_repeat_dom_sf"/>
</dbReference>
<gene>
    <name evidence="4" type="ORF">CCUS01_04705</name>
</gene>
<keyword evidence="2" id="KW-0677">Repeat</keyword>
<name>A0AAI9Y6J5_9PEZI</name>
<dbReference type="InterPro" id="IPR001680">
    <property type="entry name" value="WD40_rpt"/>
</dbReference>
<evidence type="ECO:0000313" key="5">
    <source>
        <dbReference type="Proteomes" id="UP001239213"/>
    </source>
</evidence>
<comment type="caution">
    <text evidence="4">The sequence shown here is derived from an EMBL/GenBank/DDBJ whole genome shotgun (WGS) entry which is preliminary data.</text>
</comment>
<organism evidence="4 5">
    <name type="scientific">Colletotrichum cuscutae</name>
    <dbReference type="NCBI Taxonomy" id="1209917"/>
    <lineage>
        <taxon>Eukaryota</taxon>
        <taxon>Fungi</taxon>
        <taxon>Dikarya</taxon>
        <taxon>Ascomycota</taxon>
        <taxon>Pezizomycotina</taxon>
        <taxon>Sordariomycetes</taxon>
        <taxon>Hypocreomycetidae</taxon>
        <taxon>Glomerellales</taxon>
        <taxon>Glomerellaceae</taxon>
        <taxon>Colletotrichum</taxon>
        <taxon>Colletotrichum acutatum species complex</taxon>
    </lineage>
</organism>
<evidence type="ECO:0000256" key="2">
    <source>
        <dbReference type="ARBA" id="ARBA00022737"/>
    </source>
</evidence>
<evidence type="ECO:0000313" key="4">
    <source>
        <dbReference type="EMBL" id="KAK1479576.1"/>
    </source>
</evidence>
<proteinExistence type="predicted"/>
<evidence type="ECO:0008006" key="6">
    <source>
        <dbReference type="Google" id="ProtNLM"/>
    </source>
</evidence>
<dbReference type="EMBL" id="MPDP01000113">
    <property type="protein sequence ID" value="KAK1479576.1"/>
    <property type="molecule type" value="Genomic_DNA"/>
</dbReference>
<protein>
    <recommendedName>
        <fullName evidence="6">WD domain-containing protein</fullName>
    </recommendedName>
</protein>
<dbReference type="PANTHER" id="PTHR19848">
    <property type="entry name" value="WD40 REPEAT PROTEIN"/>
    <property type="match status" value="1"/>
</dbReference>
<dbReference type="PROSITE" id="PS50294">
    <property type="entry name" value="WD_REPEATS_REGION"/>
    <property type="match status" value="1"/>
</dbReference>
<keyword evidence="5" id="KW-1185">Reference proteome</keyword>
<dbReference type="AlphaFoldDB" id="A0AAI9Y6J5"/>
<evidence type="ECO:0000256" key="3">
    <source>
        <dbReference type="PROSITE-ProRule" id="PRU00221"/>
    </source>
</evidence>
<dbReference type="Pfam" id="PF00400">
    <property type="entry name" value="WD40"/>
    <property type="match status" value="1"/>
</dbReference>
<dbReference type="PROSITE" id="PS50082">
    <property type="entry name" value="WD_REPEATS_2"/>
    <property type="match status" value="1"/>
</dbReference>
<dbReference type="SMART" id="SM00320">
    <property type="entry name" value="WD40"/>
    <property type="match status" value="3"/>
</dbReference>
<keyword evidence="1 3" id="KW-0853">WD repeat</keyword>